<sequence length="210" mass="22722">MDIRLLEVFRSIKNIISDVDIVLLLLLIGYSIVVVISLNEILQYYLSFTTIVEDAAVSSGTDMQSLSNEKTRDTFKESSAVIPSNTEASNEKKYNLTKDASTNIMSEEATTEKRPKDLAVTIASNAITESSSSDGKESHLSKNPSIANNVTKATKVDREASAASVSNTNTQSISNQTETPAEVSLDTETDTPATEKEADFQKSSVTGKID</sequence>
<name>A0A9N9DJP9_9GLOM</name>
<keyword evidence="2" id="KW-0472">Membrane</keyword>
<proteinExistence type="predicted"/>
<feature type="non-terminal residue" evidence="3">
    <location>
        <position position="210"/>
    </location>
</feature>
<keyword evidence="2" id="KW-0812">Transmembrane</keyword>
<dbReference type="Proteomes" id="UP000789831">
    <property type="component" value="Unassembled WGS sequence"/>
</dbReference>
<evidence type="ECO:0000313" key="3">
    <source>
        <dbReference type="EMBL" id="CAG8638861.1"/>
    </source>
</evidence>
<feature type="transmembrane region" description="Helical" evidence="2">
    <location>
        <begin position="21"/>
        <end position="38"/>
    </location>
</feature>
<dbReference type="AlphaFoldDB" id="A0A9N9DJP9"/>
<feature type="compositionally biased region" description="Polar residues" evidence="1">
    <location>
        <begin position="141"/>
        <end position="152"/>
    </location>
</feature>
<evidence type="ECO:0000256" key="1">
    <source>
        <dbReference type="SAM" id="MobiDB-lite"/>
    </source>
</evidence>
<gene>
    <name evidence="3" type="ORF">AGERDE_LOCUS10883</name>
</gene>
<feature type="compositionally biased region" description="Polar residues" evidence="1">
    <location>
        <begin position="163"/>
        <end position="179"/>
    </location>
</feature>
<dbReference type="EMBL" id="CAJVPL010003812">
    <property type="protein sequence ID" value="CAG8638861.1"/>
    <property type="molecule type" value="Genomic_DNA"/>
</dbReference>
<keyword evidence="4" id="KW-1185">Reference proteome</keyword>
<organism evidence="3 4">
    <name type="scientific">Ambispora gerdemannii</name>
    <dbReference type="NCBI Taxonomy" id="144530"/>
    <lineage>
        <taxon>Eukaryota</taxon>
        <taxon>Fungi</taxon>
        <taxon>Fungi incertae sedis</taxon>
        <taxon>Mucoromycota</taxon>
        <taxon>Glomeromycotina</taxon>
        <taxon>Glomeromycetes</taxon>
        <taxon>Archaeosporales</taxon>
        <taxon>Ambisporaceae</taxon>
        <taxon>Ambispora</taxon>
    </lineage>
</organism>
<comment type="caution">
    <text evidence="3">The sequence shown here is derived from an EMBL/GenBank/DDBJ whole genome shotgun (WGS) entry which is preliminary data.</text>
</comment>
<keyword evidence="2" id="KW-1133">Transmembrane helix</keyword>
<feature type="region of interest" description="Disordered" evidence="1">
    <location>
        <begin position="128"/>
        <end position="210"/>
    </location>
</feature>
<evidence type="ECO:0000256" key="2">
    <source>
        <dbReference type="SAM" id="Phobius"/>
    </source>
</evidence>
<protein>
    <submittedName>
        <fullName evidence="3">12571_t:CDS:1</fullName>
    </submittedName>
</protein>
<evidence type="ECO:0000313" key="4">
    <source>
        <dbReference type="Proteomes" id="UP000789831"/>
    </source>
</evidence>
<reference evidence="3" key="1">
    <citation type="submission" date="2021-06" db="EMBL/GenBank/DDBJ databases">
        <authorList>
            <person name="Kallberg Y."/>
            <person name="Tangrot J."/>
            <person name="Rosling A."/>
        </authorList>
    </citation>
    <scope>NUCLEOTIDE SEQUENCE</scope>
    <source>
        <strain evidence="3">MT106</strain>
    </source>
</reference>
<accession>A0A9N9DJP9</accession>
<feature type="compositionally biased region" description="Polar residues" evidence="1">
    <location>
        <begin position="201"/>
        <end position="210"/>
    </location>
</feature>